<organism evidence="1 2">
    <name type="scientific">Encephalitozoon intestinalis (strain ATCC 50506)</name>
    <name type="common">Microsporidian parasite</name>
    <name type="synonym">Septata intestinalis</name>
    <dbReference type="NCBI Taxonomy" id="876142"/>
    <lineage>
        <taxon>Eukaryota</taxon>
        <taxon>Fungi</taxon>
        <taxon>Fungi incertae sedis</taxon>
        <taxon>Microsporidia</taxon>
        <taxon>Unikaryonidae</taxon>
        <taxon>Encephalitozoon</taxon>
    </lineage>
</organism>
<keyword evidence="2" id="KW-1185">Reference proteome</keyword>
<dbReference type="OrthoDB" id="2191709at2759"/>
<evidence type="ECO:0000313" key="2">
    <source>
        <dbReference type="Proteomes" id="UP000002313"/>
    </source>
</evidence>
<gene>
    <name evidence="1" type="ORF">Eint_020240</name>
</gene>
<sequence length="501" mass="58635">MQEDEARGVLFILNESLVNEGGLSGEHEESLEKIISLTDEDPSLLSLLDDWKFIERNFPYLIRNSKDRQKAFGLAIKILQLPNSRLPVLFMTRKGGFLLSEILYESMESPQYVISFCCEAIKKSSLFPGVLYDCGFFILLNSLVSSETARLYSLIFEYKVYEARGKYEEDRGEGIMHEIKRRHFDSEVVFKDKMHFTFRKPSSLHKVGQPVLKNIFDDIYNTTFFDLLDLGLDKNLHLMNYCEWDYLFLCGSSGLKELVNSGSYLAIRLYRKMLESLGKSSKAILYLDKIEDSDLMIHVAKLLECKDTNIVMECGLVLYNYYYLFDWNLDKKQFNENKIRKIFSLLEYSYVDCSCFQECAYSQSDCSVGGLREDEWMGKCFQDCNTAKILRLLSNIYSFVDKRYFYKPSFLVLMKTWRDVFERHRCWNSAFFTTFFEDMVLFLRSNSYNIARIIFPFKRTRRKASNDVDEEGDKENSINLSILEGDGDIGWLEIEGLDELK</sequence>
<dbReference type="KEGG" id="ein:Eint_020240"/>
<dbReference type="AlphaFoldDB" id="E0S5P0"/>
<proteinExistence type="predicted"/>
<protein>
    <submittedName>
        <fullName evidence="1">Uncharacterized protein</fullName>
    </submittedName>
</protein>
<reference evidence="1 2" key="2">
    <citation type="journal article" date="2012" name="Proc. Natl. Acad. Sci. U.S.A.">
        <title>Gain and loss of multiple functionally related, horizontally transferred genes in the reduced genomes of two microsporidian parasites.</title>
        <authorList>
            <person name="Pombert J.-F."/>
            <person name="Selman M."/>
            <person name="Burki F."/>
            <person name="Bardell F.T."/>
            <person name="Farinelli L."/>
            <person name="Solter L.F."/>
            <person name="Whitman D.W."/>
            <person name="Weiss L.M."/>
            <person name="Corradi N."/>
            <person name="Keeling P.J."/>
        </authorList>
    </citation>
    <scope>NUCLEOTIDE SEQUENCE [LARGE SCALE GENOMIC DNA]</scope>
    <source>
        <strain evidence="1 2">ATCC 50506</strain>
    </source>
</reference>
<accession>E0S5P0</accession>
<reference evidence="1 2" key="1">
    <citation type="journal article" date="2010" name="Nat. Commun.">
        <title>The complete sequence of the smallest known nuclear genome from the microsporidian Encephalitozoon intestinalis.</title>
        <authorList>
            <person name="Corradi N."/>
            <person name="Pombert J.-F."/>
            <person name="Farinelli L."/>
            <person name="Didier E.S."/>
            <person name="Keeling P.J."/>
        </authorList>
    </citation>
    <scope>NUCLEOTIDE SEQUENCE [LARGE SCALE GENOMIC DNA]</scope>
    <source>
        <strain evidence="1 2">ATCC 50506</strain>
    </source>
</reference>
<dbReference type="HOGENOM" id="CLU_506320_0_0_1"/>
<dbReference type="VEuPathDB" id="MicrosporidiaDB:Eint_020240"/>
<evidence type="ECO:0000313" key="1">
    <source>
        <dbReference type="EMBL" id="ADM11025.1"/>
    </source>
</evidence>
<dbReference type="EMBL" id="CP001943">
    <property type="protein sequence ID" value="ADM11025.1"/>
    <property type="molecule type" value="Genomic_DNA"/>
</dbReference>
<name>E0S5P0_ENCIT</name>
<dbReference type="GeneID" id="9698762"/>
<dbReference type="RefSeq" id="XP_003072385.1">
    <property type="nucleotide sequence ID" value="XM_003072339.1"/>
</dbReference>
<dbReference type="Proteomes" id="UP000002313">
    <property type="component" value="Chromosome II"/>
</dbReference>